<dbReference type="PRINTS" id="PR01692">
    <property type="entry name" value="LIPOCALINIMR"/>
</dbReference>
<feature type="compositionally biased region" description="Polar residues" evidence="2">
    <location>
        <begin position="305"/>
        <end position="318"/>
    </location>
</feature>
<dbReference type="GO" id="GO:0007165">
    <property type="term" value="P:signal transduction"/>
    <property type="evidence" value="ECO:0007669"/>
    <property type="project" value="TreeGrafter"/>
</dbReference>
<keyword evidence="3" id="KW-1133">Transmembrane helix</keyword>
<sequence length="552" mass="62418">MDDYAGADEALDFQELEFYGFIRKHLICLLLFVFLYLTSFSIIRLLKTRSDNDELYAGDEDFFVYRVSVWMCSCALAVSIGAVTLVPFSVLGSEVLHLYPDNYYLKWLNWSLIHSLWNYVFLLSNISLFLLLPFAYFFIESQGLSWFCNASQPHPIQRPLLARVYETMMVCVLVIILLIALIDVCYSLFWSESASPLISLYVSSLSTPLLYSFVSLLGVGLLLISAPLGFAKMFDLLTSLMRPKPRRVGGSPQSHTGTPDPEESAIFGSPSFSSLATAERLQAMTCIRKQMQQRRRSTSLDHANGHNTSNGTSKNGYTNFAPPRRHQSVESEAKVKRWLMGKIRMSHYLKGVLPFVNALKYPFLMVVLLALTTLSVAMVVINTLQLLFGFRALPAYVQYVEVHSRHRFGIVGALVENTIILYIMFASLVGTYSVPVLRRMRPQRGKTSMTCIIMNCTTVLLLSSALPVLARTLGITSIDLLGAYGSLNWISNFSLIWSYNVLFAAATIFCLVNKFTLPVRKELMRRLCLLTRRRSTLVQSEQNPEMKTEKLE</sequence>
<feature type="region of interest" description="Disordered" evidence="2">
    <location>
        <begin position="294"/>
        <end position="326"/>
    </location>
</feature>
<dbReference type="Pfam" id="PF04791">
    <property type="entry name" value="LMBR1"/>
    <property type="match status" value="2"/>
</dbReference>
<organism evidence="4 5">
    <name type="scientific">Ditylenchus destructor</name>
    <dbReference type="NCBI Taxonomy" id="166010"/>
    <lineage>
        <taxon>Eukaryota</taxon>
        <taxon>Metazoa</taxon>
        <taxon>Ecdysozoa</taxon>
        <taxon>Nematoda</taxon>
        <taxon>Chromadorea</taxon>
        <taxon>Rhabditida</taxon>
        <taxon>Tylenchina</taxon>
        <taxon>Tylenchomorpha</taxon>
        <taxon>Sphaerularioidea</taxon>
        <taxon>Anguinidae</taxon>
        <taxon>Anguininae</taxon>
        <taxon>Ditylenchus</taxon>
    </lineage>
</organism>
<dbReference type="PANTHER" id="PTHR12625">
    <property type="entry name" value="LIPOCALIN-1 INTERACTING MEMBRANE RECEPTOR LIMR"/>
    <property type="match status" value="1"/>
</dbReference>
<dbReference type="GO" id="GO:0005886">
    <property type="term" value="C:plasma membrane"/>
    <property type="evidence" value="ECO:0007669"/>
    <property type="project" value="TreeGrafter"/>
</dbReference>
<evidence type="ECO:0000256" key="3">
    <source>
        <dbReference type="SAM" id="Phobius"/>
    </source>
</evidence>
<feature type="transmembrane region" description="Helical" evidence="3">
    <location>
        <begin position="363"/>
        <end position="388"/>
    </location>
</feature>
<comment type="similarity">
    <text evidence="1">Belongs to the LIMR family.</text>
</comment>
<keyword evidence="3" id="KW-0812">Transmembrane</keyword>
<gene>
    <name evidence="4" type="ORF">DdX_15601</name>
</gene>
<proteinExistence type="inferred from homology"/>
<accession>A0AAD4MUQ5</accession>
<dbReference type="PANTHER" id="PTHR12625:SF0">
    <property type="entry name" value="PROTEIN LILIPOD"/>
    <property type="match status" value="1"/>
</dbReference>
<feature type="transmembrane region" description="Helical" evidence="3">
    <location>
        <begin position="452"/>
        <end position="476"/>
    </location>
</feature>
<dbReference type="Proteomes" id="UP001201812">
    <property type="component" value="Unassembled WGS sequence"/>
</dbReference>
<feature type="transmembrane region" description="Helical" evidence="3">
    <location>
        <begin position="116"/>
        <end position="139"/>
    </location>
</feature>
<reference evidence="4" key="1">
    <citation type="submission" date="2022-01" db="EMBL/GenBank/DDBJ databases">
        <title>Genome Sequence Resource for Two Populations of Ditylenchus destructor, the Migratory Endoparasitic Phytonematode.</title>
        <authorList>
            <person name="Zhang H."/>
            <person name="Lin R."/>
            <person name="Xie B."/>
        </authorList>
    </citation>
    <scope>NUCLEOTIDE SEQUENCE</scope>
    <source>
        <strain evidence="4">BazhouSP</strain>
    </source>
</reference>
<protein>
    <submittedName>
        <fullName evidence="4">LMBR1-like membrane protein domain-containing protein</fullName>
    </submittedName>
</protein>
<feature type="transmembrane region" description="Helical" evidence="3">
    <location>
        <begin position="496"/>
        <end position="517"/>
    </location>
</feature>
<keyword evidence="3" id="KW-0472">Membrane</keyword>
<name>A0AAD4MUQ5_9BILA</name>
<dbReference type="AlphaFoldDB" id="A0AAD4MUQ5"/>
<dbReference type="GO" id="GO:0004888">
    <property type="term" value="F:transmembrane signaling receptor activity"/>
    <property type="evidence" value="ECO:0007669"/>
    <property type="project" value="TreeGrafter"/>
</dbReference>
<feature type="transmembrane region" description="Helical" evidence="3">
    <location>
        <begin position="67"/>
        <end position="90"/>
    </location>
</feature>
<feature type="transmembrane region" description="Helical" evidence="3">
    <location>
        <begin position="22"/>
        <end position="46"/>
    </location>
</feature>
<dbReference type="EMBL" id="JAKKPZ010000102">
    <property type="protein sequence ID" value="KAI1702262.1"/>
    <property type="molecule type" value="Genomic_DNA"/>
</dbReference>
<evidence type="ECO:0000256" key="2">
    <source>
        <dbReference type="SAM" id="MobiDB-lite"/>
    </source>
</evidence>
<feature type="transmembrane region" description="Helical" evidence="3">
    <location>
        <begin position="209"/>
        <end position="231"/>
    </location>
</feature>
<evidence type="ECO:0000313" key="5">
    <source>
        <dbReference type="Proteomes" id="UP001201812"/>
    </source>
</evidence>
<dbReference type="InterPro" id="IPR006876">
    <property type="entry name" value="LMBR1-like_membr_prot"/>
</dbReference>
<dbReference type="InterPro" id="IPR008075">
    <property type="entry name" value="LIMR"/>
</dbReference>
<evidence type="ECO:0000256" key="1">
    <source>
        <dbReference type="ARBA" id="ARBA00010487"/>
    </source>
</evidence>
<comment type="caution">
    <text evidence="4">The sequence shown here is derived from an EMBL/GenBank/DDBJ whole genome shotgun (WGS) entry which is preliminary data.</text>
</comment>
<feature type="transmembrane region" description="Helical" evidence="3">
    <location>
        <begin position="160"/>
        <end position="189"/>
    </location>
</feature>
<feature type="transmembrane region" description="Helical" evidence="3">
    <location>
        <begin position="408"/>
        <end position="432"/>
    </location>
</feature>
<keyword evidence="5" id="KW-1185">Reference proteome</keyword>
<evidence type="ECO:0000313" key="4">
    <source>
        <dbReference type="EMBL" id="KAI1702262.1"/>
    </source>
</evidence>